<name>A0AAE3G2Q0_9GAMM</name>
<keyword evidence="2" id="KW-1185">Reference proteome</keyword>
<dbReference type="RefSeq" id="WP_301289227.1">
    <property type="nucleotide sequence ID" value="NZ_JALJXV010000003.1"/>
</dbReference>
<dbReference type="AlphaFoldDB" id="A0AAE3G2Q0"/>
<accession>A0AAE3G2Q0</accession>
<evidence type="ECO:0000313" key="2">
    <source>
        <dbReference type="Proteomes" id="UP001205843"/>
    </source>
</evidence>
<organism evidence="1 2">
    <name type="scientific">Natronocella acetinitrilica</name>
    <dbReference type="NCBI Taxonomy" id="414046"/>
    <lineage>
        <taxon>Bacteria</taxon>
        <taxon>Pseudomonadati</taxon>
        <taxon>Pseudomonadota</taxon>
        <taxon>Gammaproteobacteria</taxon>
        <taxon>Chromatiales</taxon>
        <taxon>Ectothiorhodospiraceae</taxon>
        <taxon>Natronocella</taxon>
    </lineage>
</organism>
<evidence type="ECO:0000313" key="1">
    <source>
        <dbReference type="EMBL" id="MCP1674544.1"/>
    </source>
</evidence>
<dbReference type="Proteomes" id="UP001205843">
    <property type="component" value="Unassembled WGS sequence"/>
</dbReference>
<sequence>MLSLSLDVRGADRRIGGLASPGVVLAQEVYALLEEAIRRSTLPA</sequence>
<reference evidence="1" key="1">
    <citation type="submission" date="2022-03" db="EMBL/GenBank/DDBJ databases">
        <title>Genomic Encyclopedia of Type Strains, Phase III (KMG-III): the genomes of soil and plant-associated and newly described type strains.</title>
        <authorList>
            <person name="Whitman W."/>
        </authorList>
    </citation>
    <scope>NUCLEOTIDE SEQUENCE</scope>
    <source>
        <strain evidence="1">ANL 6-2</strain>
    </source>
</reference>
<proteinExistence type="predicted"/>
<gene>
    <name evidence="1" type="ORF">J2T57_001646</name>
</gene>
<comment type="caution">
    <text evidence="1">The sequence shown here is derived from an EMBL/GenBank/DDBJ whole genome shotgun (WGS) entry which is preliminary data.</text>
</comment>
<protein>
    <submittedName>
        <fullName evidence="1">Uncharacterized protein</fullName>
    </submittedName>
</protein>
<dbReference type="EMBL" id="JALJXV010000003">
    <property type="protein sequence ID" value="MCP1674544.1"/>
    <property type="molecule type" value="Genomic_DNA"/>
</dbReference>